<protein>
    <submittedName>
        <fullName evidence="1">Uncharacterized protein</fullName>
    </submittedName>
</protein>
<gene>
    <name evidence="1" type="ORF">UFOVP703_9</name>
</gene>
<evidence type="ECO:0000313" key="1">
    <source>
        <dbReference type="EMBL" id="CAB4158409.1"/>
    </source>
</evidence>
<name>A0A6J5NGN5_9CAUD</name>
<dbReference type="EMBL" id="LR796673">
    <property type="protein sequence ID" value="CAB4158409.1"/>
    <property type="molecule type" value="Genomic_DNA"/>
</dbReference>
<reference evidence="1" key="1">
    <citation type="submission" date="2020-04" db="EMBL/GenBank/DDBJ databases">
        <authorList>
            <person name="Chiriac C."/>
            <person name="Salcher M."/>
            <person name="Ghai R."/>
            <person name="Kavagutti S V."/>
        </authorList>
    </citation>
    <scope>NUCLEOTIDE SEQUENCE</scope>
</reference>
<proteinExistence type="predicted"/>
<sequence length="117" mass="12683">MDEGGQAVELNCKPNSLAMVVRGAVTHGCIARLVGCPVQLGERYYPLGPLGLVLEQAEGPLWLLKEMHRCPLGQPWCTGMEVIPDRCLRPMDPGSEPNVDNPLEAMADLIHEALKGP</sequence>
<organism evidence="1">
    <name type="scientific">uncultured Caudovirales phage</name>
    <dbReference type="NCBI Taxonomy" id="2100421"/>
    <lineage>
        <taxon>Viruses</taxon>
        <taxon>Duplodnaviria</taxon>
        <taxon>Heunggongvirae</taxon>
        <taxon>Uroviricota</taxon>
        <taxon>Caudoviricetes</taxon>
        <taxon>Peduoviridae</taxon>
        <taxon>Maltschvirus</taxon>
        <taxon>Maltschvirus maltsch</taxon>
    </lineage>
</organism>
<accession>A0A6J5NGN5</accession>